<gene>
    <name evidence="3" type="ORF">MOP44_11615</name>
</gene>
<keyword evidence="2" id="KW-0732">Signal</keyword>
<dbReference type="KEGG" id="orp:MOP44_11615"/>
<protein>
    <submittedName>
        <fullName evidence="3">Uncharacterized protein</fullName>
    </submittedName>
</protein>
<reference evidence="3" key="1">
    <citation type="submission" date="2021-04" db="EMBL/GenBank/DDBJ databases">
        <title>Phylogenetic analysis of Acidobacteriaceae.</title>
        <authorList>
            <person name="Qiu L."/>
            <person name="Zhang Q."/>
        </authorList>
    </citation>
    <scope>NUCLEOTIDE SEQUENCE</scope>
    <source>
        <strain evidence="3">DSM 25168</strain>
    </source>
</reference>
<feature type="region of interest" description="Disordered" evidence="1">
    <location>
        <begin position="166"/>
        <end position="186"/>
    </location>
</feature>
<name>A0A9J7BYT6_9BACT</name>
<evidence type="ECO:0000313" key="3">
    <source>
        <dbReference type="EMBL" id="UWZ86566.1"/>
    </source>
</evidence>
<dbReference type="Proteomes" id="UP001059380">
    <property type="component" value="Chromosome"/>
</dbReference>
<evidence type="ECO:0000313" key="4">
    <source>
        <dbReference type="Proteomes" id="UP001059380"/>
    </source>
</evidence>
<dbReference type="EMBL" id="CP093313">
    <property type="protein sequence ID" value="UWZ86566.1"/>
    <property type="molecule type" value="Genomic_DNA"/>
</dbReference>
<dbReference type="AlphaFoldDB" id="A0A9J7BYT6"/>
<evidence type="ECO:0000256" key="1">
    <source>
        <dbReference type="SAM" id="MobiDB-lite"/>
    </source>
</evidence>
<proteinExistence type="predicted"/>
<keyword evidence="4" id="KW-1185">Reference proteome</keyword>
<accession>A0A9J7BYT6</accession>
<feature type="signal peptide" evidence="2">
    <location>
        <begin position="1"/>
        <end position="25"/>
    </location>
</feature>
<evidence type="ECO:0000256" key="2">
    <source>
        <dbReference type="SAM" id="SignalP"/>
    </source>
</evidence>
<organism evidence="3 4">
    <name type="scientific">Occallatibacter riparius</name>
    <dbReference type="NCBI Taxonomy" id="1002689"/>
    <lineage>
        <taxon>Bacteria</taxon>
        <taxon>Pseudomonadati</taxon>
        <taxon>Acidobacteriota</taxon>
        <taxon>Terriglobia</taxon>
        <taxon>Terriglobales</taxon>
        <taxon>Acidobacteriaceae</taxon>
        <taxon>Occallatibacter</taxon>
    </lineage>
</organism>
<feature type="chain" id="PRO_5039900477" evidence="2">
    <location>
        <begin position="26"/>
        <end position="186"/>
    </location>
</feature>
<dbReference type="RefSeq" id="WP_260796204.1">
    <property type="nucleotide sequence ID" value="NZ_CP093313.1"/>
</dbReference>
<sequence length="186" mass="19911">MSKKMLTFSAVLCLALSLAGRDAKAQNESYTAIAQTAGSTGAQQVQLNFTITTWASQDDIKRLGSILKDKGQDALVEELLKLDAGRISTVGNTGNQIAVAEKWQNGDKTVITMISARRMSGFEMKQRGVSTGYPLAFLQVTVDSKGEGTGKLVAAAKVTYDKKGDTFRLEPHGQGATPVTEVKPQK</sequence>